<name>I0YW17_COCSC</name>
<feature type="compositionally biased region" description="Basic and acidic residues" evidence="1">
    <location>
        <begin position="465"/>
        <end position="485"/>
    </location>
</feature>
<feature type="region of interest" description="Disordered" evidence="1">
    <location>
        <begin position="399"/>
        <end position="427"/>
    </location>
</feature>
<organism evidence="3 4">
    <name type="scientific">Coccomyxa subellipsoidea (strain C-169)</name>
    <name type="common">Green microalga</name>
    <dbReference type="NCBI Taxonomy" id="574566"/>
    <lineage>
        <taxon>Eukaryota</taxon>
        <taxon>Viridiplantae</taxon>
        <taxon>Chlorophyta</taxon>
        <taxon>core chlorophytes</taxon>
        <taxon>Trebouxiophyceae</taxon>
        <taxon>Trebouxiophyceae incertae sedis</taxon>
        <taxon>Coccomyxaceae</taxon>
        <taxon>Coccomyxa</taxon>
        <taxon>Coccomyxa subellipsoidea</taxon>
    </lineage>
</organism>
<dbReference type="EMBL" id="AGSI01000009">
    <property type="protein sequence ID" value="EIE22586.1"/>
    <property type="molecule type" value="Genomic_DNA"/>
</dbReference>
<dbReference type="GeneID" id="17040573"/>
<keyword evidence="4" id="KW-1185">Reference proteome</keyword>
<feature type="region of interest" description="Disordered" evidence="1">
    <location>
        <begin position="589"/>
        <end position="618"/>
    </location>
</feature>
<keyword evidence="2" id="KW-0812">Transmembrane</keyword>
<feature type="compositionally biased region" description="Low complexity" evidence="1">
    <location>
        <begin position="791"/>
        <end position="804"/>
    </location>
</feature>
<feature type="region of interest" description="Disordered" evidence="1">
    <location>
        <begin position="784"/>
        <end position="804"/>
    </location>
</feature>
<feature type="compositionally biased region" description="Gly residues" evidence="1">
    <location>
        <begin position="600"/>
        <end position="613"/>
    </location>
</feature>
<protein>
    <submittedName>
        <fullName evidence="3">Uncharacterized protein</fullName>
    </submittedName>
</protein>
<sequence length="804" mass="82819">MAPPKLGQPLGRPQMGLLGRGTPGARLLRRPRPERGRELLPSPLTLLCLCLAAGFAFLLLGSSRMDSLISRSNRGGRRMTVRMGSERHISGDSAVMPLPDAVPEDLVDAAAILGRGTRYRGSAKLESVATEGGHLGGLALPKMEPGGGHASADAAKSGVNKAFGEAGLRALEREGLDSFVDQQRVTDDDSQPDLRALGSGGGGGGAAALLGKLPEQLPVNMQLSGAQRAGSDPAAAAAAVANGAGKGNKATSAQEVLAQGLRESNRKRAHQQLDRHAVQIQVSKSLVDLPVDTRDSLLSSMGVSKDGKGSEKPPAMTHNDSAGADATVSAAAGGAVSADSAAYSSADSALPGQGTAAAVAISGTAAEAENEEEEEWDFDRKAQALQAELFDLKGLIPGALRPLKDRPRQKRKGLSGVSKAMSSRGMPASGECQMLLAKAIEGDKEREVRQREEHLKSLPNIWDPETEKKAREPEKFRTRADHAGKPTEFPPGTEGMLGRQYTEADASQSLEDHRSEGGIAALDKAPPAAAGAANPESVTAQARALEGMLQALCGGDEECMLEVWRSCKEQPKCVESLYNERMAEEKEKAAAAGANKAQGAAGGAGQPGEGSGGQPSEAAAAAKLQEACGGRAECIQQVRLMCGSQPACVVGVAKQVLKSSKDKSGDSKGKKVGAAAGGAVAAALDLLPLEKANKAANASQKMGAVAGASASLQAAHAEAASSEQKTAQGTQLQTSAASADRWAQELMSRMCQGRQACVEDVWRLCKGRYDCIKTSWAAHAAQTAQSGGKLATSSATSAAAATAR</sequence>
<feature type="transmembrane region" description="Helical" evidence="2">
    <location>
        <begin position="39"/>
        <end position="60"/>
    </location>
</feature>
<dbReference type="KEGG" id="csl:COCSUDRAFT_42253"/>
<comment type="caution">
    <text evidence="3">The sequence shown here is derived from an EMBL/GenBank/DDBJ whole genome shotgun (WGS) entry which is preliminary data.</text>
</comment>
<proteinExistence type="predicted"/>
<gene>
    <name evidence="3" type="ORF">COCSUDRAFT_42253</name>
</gene>
<accession>I0YW17</accession>
<dbReference type="Proteomes" id="UP000007264">
    <property type="component" value="Unassembled WGS sequence"/>
</dbReference>
<evidence type="ECO:0000256" key="1">
    <source>
        <dbReference type="SAM" id="MobiDB-lite"/>
    </source>
</evidence>
<feature type="compositionally biased region" description="Low complexity" evidence="1">
    <location>
        <begin position="590"/>
        <end position="599"/>
    </location>
</feature>
<feature type="region of interest" description="Disordered" evidence="1">
    <location>
        <begin position="1"/>
        <end position="36"/>
    </location>
</feature>
<dbReference type="AlphaFoldDB" id="I0YW17"/>
<keyword evidence="2" id="KW-0472">Membrane</keyword>
<keyword evidence="2" id="KW-1133">Transmembrane helix</keyword>
<feature type="region of interest" description="Disordered" evidence="1">
    <location>
        <begin position="183"/>
        <end position="209"/>
    </location>
</feature>
<evidence type="ECO:0000256" key="2">
    <source>
        <dbReference type="SAM" id="Phobius"/>
    </source>
</evidence>
<feature type="region of interest" description="Disordered" evidence="1">
    <location>
        <begin position="298"/>
        <end position="322"/>
    </location>
</feature>
<reference evidence="3 4" key="1">
    <citation type="journal article" date="2012" name="Genome Biol.">
        <title>The genome of the polar eukaryotic microalga coccomyxa subellipsoidea reveals traits of cold adaptation.</title>
        <authorList>
            <person name="Blanc G."/>
            <person name="Agarkova I."/>
            <person name="Grimwood J."/>
            <person name="Kuo A."/>
            <person name="Brueggeman A."/>
            <person name="Dunigan D."/>
            <person name="Gurnon J."/>
            <person name="Ladunga I."/>
            <person name="Lindquist E."/>
            <person name="Lucas S."/>
            <person name="Pangilinan J."/>
            <person name="Proschold T."/>
            <person name="Salamov A."/>
            <person name="Schmutz J."/>
            <person name="Weeks D."/>
            <person name="Yamada T."/>
            <person name="Claverie J.M."/>
            <person name="Grigoriev I."/>
            <person name="Van Etten J."/>
            <person name="Lomsadze A."/>
            <person name="Borodovsky M."/>
        </authorList>
    </citation>
    <scope>NUCLEOTIDE SEQUENCE [LARGE SCALE GENOMIC DNA]</scope>
    <source>
        <strain evidence="3 4">C-169</strain>
    </source>
</reference>
<evidence type="ECO:0000313" key="4">
    <source>
        <dbReference type="Proteomes" id="UP000007264"/>
    </source>
</evidence>
<evidence type="ECO:0000313" key="3">
    <source>
        <dbReference type="EMBL" id="EIE22586.1"/>
    </source>
</evidence>
<feature type="region of interest" description="Disordered" evidence="1">
    <location>
        <begin position="463"/>
        <end position="497"/>
    </location>
</feature>
<dbReference type="RefSeq" id="XP_005647130.1">
    <property type="nucleotide sequence ID" value="XM_005647073.1"/>
</dbReference>
<dbReference type="OrthoDB" id="10631993at2759"/>